<dbReference type="PANTHER" id="PTHR12227">
    <property type="entry name" value="GLYCERATE KINASE"/>
    <property type="match status" value="1"/>
</dbReference>
<dbReference type="GO" id="GO:0005737">
    <property type="term" value="C:cytoplasm"/>
    <property type="evidence" value="ECO:0007669"/>
    <property type="project" value="TreeGrafter"/>
</dbReference>
<dbReference type="Proteomes" id="UP000202259">
    <property type="component" value="Chromosome"/>
</dbReference>
<accession>A0A222GDU3</accession>
<reference evidence="3 4" key="1">
    <citation type="submission" date="2017-08" db="EMBL/GenBank/DDBJ databases">
        <title>Complete genome of Colwellia sp. NB097-1, a psychrophile bacterium ioslated from Bering Sea.</title>
        <authorList>
            <person name="Chen X."/>
        </authorList>
    </citation>
    <scope>NUCLEOTIDE SEQUENCE [LARGE SCALE GENOMIC DNA]</scope>
    <source>
        <strain evidence="3 4">NB097-1</strain>
    </source>
</reference>
<protein>
    <submittedName>
        <fullName evidence="3">Glycerate kinase</fullName>
    </submittedName>
</protein>
<dbReference type="InterPro" id="IPR038614">
    <property type="entry name" value="GK_N_sf"/>
</dbReference>
<dbReference type="InterPro" id="IPR025286">
    <property type="entry name" value="MOFRL_assoc_dom"/>
</dbReference>
<evidence type="ECO:0000313" key="4">
    <source>
        <dbReference type="Proteomes" id="UP000202259"/>
    </source>
</evidence>
<keyword evidence="3" id="KW-0418">Kinase</keyword>
<feature type="domain" description="MOFRL-associated" evidence="2">
    <location>
        <begin position="7"/>
        <end position="223"/>
    </location>
</feature>
<dbReference type="InterPro" id="IPR007835">
    <property type="entry name" value="MOFRL"/>
</dbReference>
<dbReference type="SUPFAM" id="SSF82544">
    <property type="entry name" value="GckA/TtuD-like"/>
    <property type="match status" value="1"/>
</dbReference>
<dbReference type="EMBL" id="CP020465">
    <property type="protein sequence ID" value="ASP50049.1"/>
    <property type="molecule type" value="Genomic_DNA"/>
</dbReference>
<dbReference type="RefSeq" id="WP_081154551.1">
    <property type="nucleotide sequence ID" value="NZ_CP020465.1"/>
</dbReference>
<dbReference type="Gene3D" id="3.40.50.10180">
    <property type="entry name" value="Glycerate kinase, MOFRL-like N-terminal domain"/>
    <property type="match status" value="1"/>
</dbReference>
<dbReference type="Pfam" id="PF05161">
    <property type="entry name" value="MOFRL"/>
    <property type="match status" value="1"/>
</dbReference>
<keyword evidence="3" id="KW-0808">Transferase</keyword>
<evidence type="ECO:0000259" key="1">
    <source>
        <dbReference type="Pfam" id="PF05161"/>
    </source>
</evidence>
<dbReference type="AlphaFoldDB" id="A0A222GDU3"/>
<dbReference type="PANTHER" id="PTHR12227:SF0">
    <property type="entry name" value="GLYCERATE KINASE"/>
    <property type="match status" value="1"/>
</dbReference>
<name>A0A222GDU3_9GAMM</name>
<dbReference type="GO" id="GO:0008887">
    <property type="term" value="F:glycerate kinase activity"/>
    <property type="evidence" value="ECO:0007669"/>
    <property type="project" value="InterPro"/>
</dbReference>
<evidence type="ECO:0000313" key="3">
    <source>
        <dbReference type="EMBL" id="ASP50049.1"/>
    </source>
</evidence>
<evidence type="ECO:0000259" key="2">
    <source>
        <dbReference type="Pfam" id="PF13660"/>
    </source>
</evidence>
<organism evidence="3 4">
    <name type="scientific">Cognaticolwellia beringensis</name>
    <dbReference type="NCBI Taxonomy" id="1967665"/>
    <lineage>
        <taxon>Bacteria</taxon>
        <taxon>Pseudomonadati</taxon>
        <taxon>Pseudomonadota</taxon>
        <taxon>Gammaproteobacteria</taxon>
        <taxon>Alteromonadales</taxon>
        <taxon>Colwelliaceae</taxon>
        <taxon>Cognaticolwellia</taxon>
    </lineage>
</organism>
<dbReference type="Pfam" id="PF13660">
    <property type="entry name" value="DUF4147"/>
    <property type="match status" value="1"/>
</dbReference>
<feature type="domain" description="MOFRL" evidence="1">
    <location>
        <begin position="305"/>
        <end position="410"/>
    </location>
</feature>
<dbReference type="InterPro" id="IPR039760">
    <property type="entry name" value="MOFRL_protein"/>
</dbReference>
<dbReference type="KEGG" id="cber:B5D82_15760"/>
<keyword evidence="4" id="KW-1185">Reference proteome</keyword>
<dbReference type="Gene3D" id="3.40.1480.10">
    <property type="entry name" value="MOFRL domain"/>
    <property type="match status" value="1"/>
</dbReference>
<sequence length="421" mass="44655">MKTKQFLQNLFEIAVNESLPSVCMPKHLENIDASNGLCVIGAGKAAVDMANTMHQFFGEKCYGTVVTRHGYTTSASIGGIKILTAGHPIPDEGSANAGKEILALAKSVPENVPVVFLISGGGSALLSLPIEGVSFEEKMQLNKFLLGSGASIDEINCVRKQLSQIKGGRLAQAIKGDFYTLIISDVVGDDPATIASGPTVKDHTTGEQALNILTKYGWKRVPAIEQALLAKSAAGNRTVSSADTIKNFTIMANARQSIDKAISTVDKSKWHVEVLNYDEVGDANNVAKQHAAIALRALKTNKPTLLFSGGELTVTLTNASGQGGPNQQYMLALAIALKGEKGIVALACDTDGIDGSEDVAGAYIDSTTLLRANELGLSAMNYLKTNNCFNFFKPLDDLIITGPTHTNVNDFRVIMIDPSLS</sequence>
<dbReference type="OrthoDB" id="9766552at2"/>
<gene>
    <name evidence="3" type="ORF">B5D82_15760</name>
</gene>
<dbReference type="InterPro" id="IPR037035">
    <property type="entry name" value="GK-like_C_sf"/>
</dbReference>
<proteinExistence type="predicted"/>